<evidence type="ECO:0000313" key="2">
    <source>
        <dbReference type="Proteomes" id="UP000318571"/>
    </source>
</evidence>
<dbReference type="PANTHER" id="PTHR12757:SF1">
    <property type="entry name" value="PROTEIN SALIVARY GLANDS MARRED"/>
    <property type="match status" value="1"/>
</dbReference>
<organism evidence="1 2">
    <name type="scientific">Tigriopus californicus</name>
    <name type="common">Marine copepod</name>
    <dbReference type="NCBI Taxonomy" id="6832"/>
    <lineage>
        <taxon>Eukaryota</taxon>
        <taxon>Metazoa</taxon>
        <taxon>Ecdysozoa</taxon>
        <taxon>Arthropoda</taxon>
        <taxon>Crustacea</taxon>
        <taxon>Multicrustacea</taxon>
        <taxon>Hexanauplia</taxon>
        <taxon>Copepoda</taxon>
        <taxon>Harpacticoida</taxon>
        <taxon>Harpacticidae</taxon>
        <taxon>Tigriopus</taxon>
    </lineage>
</organism>
<protein>
    <recommendedName>
        <fullName evidence="3">Tumor necrosis factor alpha-induced protein 8-like protein</fullName>
    </recommendedName>
</protein>
<dbReference type="FunFam" id="1.20.1440.160:FF:000001">
    <property type="entry name" value="Tumor necrosis factor alpha-induced protein 8-like 1"/>
    <property type="match status" value="1"/>
</dbReference>
<reference evidence="1 2" key="1">
    <citation type="journal article" date="2018" name="Nat. Ecol. Evol.">
        <title>Genomic signatures of mitonuclear coevolution across populations of Tigriopus californicus.</title>
        <authorList>
            <person name="Barreto F.S."/>
            <person name="Watson E.T."/>
            <person name="Lima T.G."/>
            <person name="Willett C.S."/>
            <person name="Edmands S."/>
            <person name="Li W."/>
            <person name="Burton R.S."/>
        </authorList>
    </citation>
    <scope>NUCLEOTIDE SEQUENCE [LARGE SCALE GENOMIC DNA]</scope>
    <source>
        <strain evidence="1 2">San Diego</strain>
    </source>
</reference>
<evidence type="ECO:0008006" key="3">
    <source>
        <dbReference type="Google" id="ProtNLM"/>
    </source>
</evidence>
<dbReference type="EMBL" id="VCGU01000011">
    <property type="protein sequence ID" value="TRY67602.1"/>
    <property type="molecule type" value="Genomic_DNA"/>
</dbReference>
<dbReference type="GO" id="GO:0042981">
    <property type="term" value="P:regulation of apoptotic process"/>
    <property type="evidence" value="ECO:0007669"/>
    <property type="project" value="InterPro"/>
</dbReference>
<dbReference type="InterPro" id="IPR008477">
    <property type="entry name" value="TNFAIP8-like"/>
</dbReference>
<dbReference type="OMA" id="QDRCDQV"/>
<proteinExistence type="predicted"/>
<keyword evidence="2" id="KW-1185">Reference proteome</keyword>
<dbReference type="STRING" id="6832.A0A553NQ80"/>
<dbReference type="GO" id="GO:0005737">
    <property type="term" value="C:cytoplasm"/>
    <property type="evidence" value="ECO:0007669"/>
    <property type="project" value="TreeGrafter"/>
</dbReference>
<dbReference type="Gene3D" id="1.20.1440.160">
    <property type="entry name" value="Tumor necrosis factor alpha-induced protein 8-like"/>
    <property type="match status" value="1"/>
</dbReference>
<name>A0A553NQ80_TIGCA</name>
<sequence length="190" mass="21802">MTADFKALDIGYEVQRSFANKFFSNKNVAKGLIDDTSAALLDELYRLVKIYTQSKKEAEKIVKNIIKISVKIGMLERSDKFSGNEKHALLNIQRNLRTVAMTLISFYQVDHTYDRNFLIRYVSDLQSDLKTLVKPHLTEKSLGRIDQVLDFFSNAQFLDSLYVPHKNQDAAKQMGVLMDLLNKCMEEGVL</sequence>
<evidence type="ECO:0000313" key="1">
    <source>
        <dbReference type="EMBL" id="TRY67602.1"/>
    </source>
</evidence>
<dbReference type="AlphaFoldDB" id="A0A553NQ80"/>
<gene>
    <name evidence="1" type="ORF">TCAL_05966</name>
</gene>
<dbReference type="Pfam" id="PF05527">
    <property type="entry name" value="TNFAIP8"/>
    <property type="match status" value="1"/>
</dbReference>
<dbReference type="PANTHER" id="PTHR12757">
    <property type="entry name" value="TUMOR NECROSIS FACTOR INDUCED PROTEIN"/>
    <property type="match status" value="1"/>
</dbReference>
<accession>A0A553NQ80</accession>
<dbReference type="InterPro" id="IPR038355">
    <property type="entry name" value="TNFAIP8_sf"/>
</dbReference>
<dbReference type="Proteomes" id="UP000318571">
    <property type="component" value="Chromosome 4"/>
</dbReference>
<comment type="caution">
    <text evidence="1">The sequence shown here is derived from an EMBL/GenBank/DDBJ whole genome shotgun (WGS) entry which is preliminary data.</text>
</comment>